<keyword evidence="4" id="KW-0408">Iron</keyword>
<evidence type="ECO:0000313" key="8">
    <source>
        <dbReference type="EMBL" id="RTJ78003.1"/>
    </source>
</evidence>
<evidence type="ECO:0000259" key="7">
    <source>
        <dbReference type="Pfam" id="PF04055"/>
    </source>
</evidence>
<dbReference type="PANTHER" id="PTHR43273:SF3">
    <property type="entry name" value="ANAEROBIC SULFATASE-MATURATING ENZYME HOMOLOG ASLB-RELATED"/>
    <property type="match status" value="1"/>
</dbReference>
<dbReference type="GO" id="GO:0046872">
    <property type="term" value="F:metal ion binding"/>
    <property type="evidence" value="ECO:0007669"/>
    <property type="project" value="UniProtKB-KW"/>
</dbReference>
<evidence type="ECO:0000256" key="6">
    <source>
        <dbReference type="ARBA" id="ARBA00023601"/>
    </source>
</evidence>
<dbReference type="Proteomes" id="UP000288507">
    <property type="component" value="Unassembled WGS sequence"/>
</dbReference>
<evidence type="ECO:0000256" key="2">
    <source>
        <dbReference type="ARBA" id="ARBA00022691"/>
    </source>
</evidence>
<dbReference type="PANTHER" id="PTHR43273">
    <property type="entry name" value="ANAEROBIC SULFATASE-MATURATING ENZYME HOMOLOG ASLB-RELATED"/>
    <property type="match status" value="1"/>
</dbReference>
<dbReference type="InterPro" id="IPR013785">
    <property type="entry name" value="Aldolase_TIM"/>
</dbReference>
<dbReference type="GO" id="GO:0051536">
    <property type="term" value="F:iron-sulfur cluster binding"/>
    <property type="evidence" value="ECO:0007669"/>
    <property type="project" value="UniProtKB-KW"/>
</dbReference>
<keyword evidence="3" id="KW-0479">Metal-binding</keyword>
<protein>
    <recommendedName>
        <fullName evidence="7">Radical SAM core domain-containing protein</fullName>
    </recommendedName>
</protein>
<dbReference type="SFLD" id="SFLDS00029">
    <property type="entry name" value="Radical_SAM"/>
    <property type="match status" value="1"/>
</dbReference>
<accession>A0A431E9A3</accession>
<dbReference type="GO" id="GO:0016491">
    <property type="term" value="F:oxidoreductase activity"/>
    <property type="evidence" value="ECO:0007669"/>
    <property type="project" value="InterPro"/>
</dbReference>
<comment type="caution">
    <text evidence="8">The sequence shown here is derived from an EMBL/GenBank/DDBJ whole genome shotgun (WGS) entry which is preliminary data.</text>
</comment>
<name>A0A431E9A3_CAMJU</name>
<evidence type="ECO:0000256" key="3">
    <source>
        <dbReference type="ARBA" id="ARBA00022723"/>
    </source>
</evidence>
<dbReference type="Pfam" id="PF04055">
    <property type="entry name" value="Radical_SAM"/>
    <property type="match status" value="1"/>
</dbReference>
<dbReference type="SUPFAM" id="SSF102114">
    <property type="entry name" value="Radical SAM enzymes"/>
    <property type="match status" value="1"/>
</dbReference>
<organism evidence="8 9">
    <name type="scientific">Campylobacter jejuni</name>
    <dbReference type="NCBI Taxonomy" id="197"/>
    <lineage>
        <taxon>Bacteria</taxon>
        <taxon>Pseudomonadati</taxon>
        <taxon>Campylobacterota</taxon>
        <taxon>Epsilonproteobacteria</taxon>
        <taxon>Campylobacterales</taxon>
        <taxon>Campylobacteraceae</taxon>
        <taxon>Campylobacter</taxon>
    </lineage>
</organism>
<evidence type="ECO:0000313" key="9">
    <source>
        <dbReference type="Proteomes" id="UP000288507"/>
    </source>
</evidence>
<dbReference type="RefSeq" id="WP_126232553.1">
    <property type="nucleotide sequence ID" value="NZ_PRBV01000024.1"/>
</dbReference>
<proteinExistence type="inferred from homology"/>
<sequence>MKPEYNVYVKTTSTCNLNCDYCYTGGRTKDIRFDPVKTSDWVKKLLTKVSRIRIKFHGGEPLYDNLVDDILLFISLLKDFRAKIDYDITTNLTYRLNDKILYLFRAYIESGIISTSWDIPYRFKTKSDL</sequence>
<reference evidence="8 9" key="1">
    <citation type="journal article" date="2019" name="Appl. Environ. Microbiol.">
        <title>Population genetics and characterization of Campylobacter jejuni isolates in western jackdaws and game birds in Finland.</title>
        <authorList>
            <person name="Kovanen S."/>
            <person name="Rossi M."/>
            <person name="Pohja-Mykra M."/>
            <person name="Nieminen T."/>
            <person name="Raunio-Saarnisto M."/>
            <person name="Sauvala M."/>
            <person name="Fredriksson-Ahomaa M."/>
            <person name="Hanninen M.L."/>
            <person name="Kivisto R."/>
        </authorList>
    </citation>
    <scope>NUCLEOTIDE SEQUENCE [LARGE SCALE GENOMIC DNA]</scope>
    <source>
        <strain evidence="8 9">CB313</strain>
    </source>
</reference>
<dbReference type="AlphaFoldDB" id="A0A431E9A3"/>
<evidence type="ECO:0000256" key="1">
    <source>
        <dbReference type="ARBA" id="ARBA00001966"/>
    </source>
</evidence>
<comment type="similarity">
    <text evidence="6">Belongs to the radical SAM superfamily. Anaerobic sulfatase-maturating enzyme family.</text>
</comment>
<feature type="non-terminal residue" evidence="8">
    <location>
        <position position="129"/>
    </location>
</feature>
<dbReference type="InterPro" id="IPR023867">
    <property type="entry name" value="Sulphatase_maturase_rSAM"/>
</dbReference>
<feature type="domain" description="Radical SAM core" evidence="7">
    <location>
        <begin position="10"/>
        <end position="101"/>
    </location>
</feature>
<dbReference type="Gene3D" id="3.20.20.70">
    <property type="entry name" value="Aldolase class I"/>
    <property type="match status" value="1"/>
</dbReference>
<dbReference type="InterPro" id="IPR007197">
    <property type="entry name" value="rSAM"/>
</dbReference>
<evidence type="ECO:0000256" key="5">
    <source>
        <dbReference type="ARBA" id="ARBA00023014"/>
    </source>
</evidence>
<dbReference type="InterPro" id="IPR058240">
    <property type="entry name" value="rSAM_sf"/>
</dbReference>
<dbReference type="EMBL" id="PRBV01000024">
    <property type="protein sequence ID" value="RTJ78003.1"/>
    <property type="molecule type" value="Genomic_DNA"/>
</dbReference>
<keyword evidence="5" id="KW-0411">Iron-sulfur</keyword>
<dbReference type="CDD" id="cd01335">
    <property type="entry name" value="Radical_SAM"/>
    <property type="match status" value="1"/>
</dbReference>
<comment type="cofactor">
    <cofactor evidence="1">
        <name>[4Fe-4S] cluster</name>
        <dbReference type="ChEBI" id="CHEBI:49883"/>
    </cofactor>
</comment>
<evidence type="ECO:0000256" key="4">
    <source>
        <dbReference type="ARBA" id="ARBA00023004"/>
    </source>
</evidence>
<gene>
    <name evidence="8" type="ORF">C3H57_09740</name>
</gene>
<keyword evidence="2" id="KW-0949">S-adenosyl-L-methionine</keyword>